<feature type="region of interest" description="Disordered" evidence="1">
    <location>
        <begin position="30"/>
        <end position="57"/>
    </location>
</feature>
<name>A0A0C9WFM6_9AGAM</name>
<keyword evidence="3" id="KW-1185">Reference proteome</keyword>
<evidence type="ECO:0000313" key="2">
    <source>
        <dbReference type="EMBL" id="KIJ64966.1"/>
    </source>
</evidence>
<dbReference type="HOGENOM" id="CLU_2996748_0_0_1"/>
<dbReference type="EMBL" id="KN839845">
    <property type="protein sequence ID" value="KIJ64966.1"/>
    <property type="molecule type" value="Genomic_DNA"/>
</dbReference>
<accession>A0A0C9WFM6</accession>
<dbReference type="AlphaFoldDB" id="A0A0C9WFM6"/>
<proteinExistence type="predicted"/>
<sequence>MAERVAWHQYSPTIHLHIVTPLLIFNTNPTPPHPHRLTRAKTQNIGAVPMTPSTTRT</sequence>
<gene>
    <name evidence="2" type="ORF">HYDPIDRAFT_111675</name>
</gene>
<evidence type="ECO:0000256" key="1">
    <source>
        <dbReference type="SAM" id="MobiDB-lite"/>
    </source>
</evidence>
<dbReference type="Proteomes" id="UP000053820">
    <property type="component" value="Unassembled WGS sequence"/>
</dbReference>
<reference evidence="2 3" key="1">
    <citation type="submission" date="2014-04" db="EMBL/GenBank/DDBJ databases">
        <title>Evolutionary Origins and Diversification of the Mycorrhizal Mutualists.</title>
        <authorList>
            <consortium name="DOE Joint Genome Institute"/>
            <consortium name="Mycorrhizal Genomics Consortium"/>
            <person name="Kohler A."/>
            <person name="Kuo A."/>
            <person name="Nagy L.G."/>
            <person name="Floudas D."/>
            <person name="Copeland A."/>
            <person name="Barry K.W."/>
            <person name="Cichocki N."/>
            <person name="Veneault-Fourrey C."/>
            <person name="LaButti K."/>
            <person name="Lindquist E.A."/>
            <person name="Lipzen A."/>
            <person name="Lundell T."/>
            <person name="Morin E."/>
            <person name="Murat C."/>
            <person name="Riley R."/>
            <person name="Ohm R."/>
            <person name="Sun H."/>
            <person name="Tunlid A."/>
            <person name="Henrissat B."/>
            <person name="Grigoriev I.V."/>
            <person name="Hibbett D.S."/>
            <person name="Martin F."/>
        </authorList>
    </citation>
    <scope>NUCLEOTIDE SEQUENCE [LARGE SCALE GENOMIC DNA]</scope>
    <source>
        <strain evidence="2 3">MD-312</strain>
    </source>
</reference>
<feature type="compositionally biased region" description="Polar residues" evidence="1">
    <location>
        <begin position="40"/>
        <end position="57"/>
    </location>
</feature>
<evidence type="ECO:0000313" key="3">
    <source>
        <dbReference type="Proteomes" id="UP000053820"/>
    </source>
</evidence>
<organism evidence="2 3">
    <name type="scientific">Hydnomerulius pinastri MD-312</name>
    <dbReference type="NCBI Taxonomy" id="994086"/>
    <lineage>
        <taxon>Eukaryota</taxon>
        <taxon>Fungi</taxon>
        <taxon>Dikarya</taxon>
        <taxon>Basidiomycota</taxon>
        <taxon>Agaricomycotina</taxon>
        <taxon>Agaricomycetes</taxon>
        <taxon>Agaricomycetidae</taxon>
        <taxon>Boletales</taxon>
        <taxon>Boletales incertae sedis</taxon>
        <taxon>Leucogyrophana</taxon>
    </lineage>
</organism>
<protein>
    <submittedName>
        <fullName evidence="2">Uncharacterized protein</fullName>
    </submittedName>
</protein>